<keyword evidence="3" id="KW-0050">Antiport</keyword>
<evidence type="ECO:0000256" key="10">
    <source>
        <dbReference type="SAM" id="Phobius"/>
    </source>
</evidence>
<evidence type="ECO:0000313" key="11">
    <source>
        <dbReference type="EMBL" id="HFI91172.1"/>
    </source>
</evidence>
<dbReference type="CDD" id="cd13133">
    <property type="entry name" value="MATE_like_7"/>
    <property type="match status" value="1"/>
</dbReference>
<feature type="transmembrane region" description="Helical" evidence="10">
    <location>
        <begin position="422"/>
        <end position="441"/>
    </location>
</feature>
<keyword evidence="7" id="KW-0406">Ion transport</keyword>
<comment type="caution">
    <text evidence="11">The sequence shown here is derived from an EMBL/GenBank/DDBJ whole genome shotgun (WGS) entry which is preliminary data.</text>
</comment>
<gene>
    <name evidence="11" type="ORF">ENS31_06515</name>
</gene>
<evidence type="ECO:0000256" key="4">
    <source>
        <dbReference type="ARBA" id="ARBA00022475"/>
    </source>
</evidence>
<keyword evidence="8 10" id="KW-0472">Membrane</keyword>
<feature type="transmembrane region" description="Helical" evidence="10">
    <location>
        <begin position="282"/>
        <end position="304"/>
    </location>
</feature>
<dbReference type="PANTHER" id="PTHR43298">
    <property type="entry name" value="MULTIDRUG RESISTANCE PROTEIN NORM-RELATED"/>
    <property type="match status" value="1"/>
</dbReference>
<feature type="transmembrane region" description="Helical" evidence="10">
    <location>
        <begin position="325"/>
        <end position="344"/>
    </location>
</feature>
<reference evidence="11" key="1">
    <citation type="journal article" date="2020" name="mSystems">
        <title>Genome- and Community-Level Interaction Insights into Carbon Utilization and Element Cycling Functions of Hydrothermarchaeota in Hydrothermal Sediment.</title>
        <authorList>
            <person name="Zhou Z."/>
            <person name="Liu Y."/>
            <person name="Xu W."/>
            <person name="Pan J."/>
            <person name="Luo Z.H."/>
            <person name="Li M."/>
        </authorList>
    </citation>
    <scope>NUCLEOTIDE SEQUENCE [LARGE SCALE GENOMIC DNA]</scope>
    <source>
        <strain evidence="11">SpSt-479</strain>
    </source>
</reference>
<dbReference type="InterPro" id="IPR002528">
    <property type="entry name" value="MATE_fam"/>
</dbReference>
<accession>A0A7V3E7B9</accession>
<dbReference type="NCBIfam" id="TIGR00797">
    <property type="entry name" value="matE"/>
    <property type="match status" value="1"/>
</dbReference>
<evidence type="ECO:0000256" key="8">
    <source>
        <dbReference type="ARBA" id="ARBA00023136"/>
    </source>
</evidence>
<dbReference type="PIRSF" id="PIRSF006603">
    <property type="entry name" value="DinF"/>
    <property type="match status" value="1"/>
</dbReference>
<protein>
    <recommendedName>
        <fullName evidence="9">Multidrug-efflux transporter</fullName>
    </recommendedName>
</protein>
<name>A0A7V3E7B9_9BACT</name>
<comment type="subcellular location">
    <subcellularLocation>
        <location evidence="1">Cell membrane</location>
        <topology evidence="1">Multi-pass membrane protein</topology>
    </subcellularLocation>
</comment>
<dbReference type="Pfam" id="PF01554">
    <property type="entry name" value="MatE"/>
    <property type="match status" value="2"/>
</dbReference>
<evidence type="ECO:0000256" key="2">
    <source>
        <dbReference type="ARBA" id="ARBA00022448"/>
    </source>
</evidence>
<keyword evidence="4" id="KW-1003">Cell membrane</keyword>
<dbReference type="InterPro" id="IPR050222">
    <property type="entry name" value="MATE_MdtK"/>
</dbReference>
<feature type="transmembrane region" description="Helical" evidence="10">
    <location>
        <begin position="135"/>
        <end position="152"/>
    </location>
</feature>
<evidence type="ECO:0000256" key="7">
    <source>
        <dbReference type="ARBA" id="ARBA00023065"/>
    </source>
</evidence>
<sequence>MNSLFPINNFYKKILHIALPAIAGLSTQMVVSLVDTAMVGRLSEATYALAAMGIGVLATWALISFFSSLATGTHVIVARRFGQKDYIECGNTLNNSLLISLSIGVIVAAIGAFFAKPISDLFASDDTVAYYASEYIFYRFLGIPFFLISVSYRGFYFGISKTKIFMFSGIITNVLNIIFNYIFIFGNFGMPKMGLAGAGLGSTLASSFDFFFYTAIMLLPSYRNKFQNFKKIKIDFDVIKSIWKISIPVSLQNVFILIGFLIFVAITGIIGTQEQAATQATISTLFISFLPCFGFGIAVQTLVGNNLGAGKFRLAKIYGLETAKVATIYTLALGAIFIFIPQYVLLIITNDSTIIETAKSSLRIAGFAQIFYAVGVVLANALQAAGKMLFVMKAEVVTNLLVLVPLSYLLGVVLGYGLTGAWLAMPIYILLYSGIILWKYLSKDWYEKIPLKNQ</sequence>
<keyword evidence="6 10" id="KW-1133">Transmembrane helix</keyword>
<dbReference type="EMBL" id="DSUJ01000008">
    <property type="protein sequence ID" value="HFI91172.1"/>
    <property type="molecule type" value="Genomic_DNA"/>
</dbReference>
<feature type="transmembrane region" description="Helical" evidence="10">
    <location>
        <begin position="48"/>
        <end position="77"/>
    </location>
</feature>
<feature type="transmembrane region" description="Helical" evidence="10">
    <location>
        <begin position="97"/>
        <end position="115"/>
    </location>
</feature>
<feature type="transmembrane region" description="Helical" evidence="10">
    <location>
        <begin position="364"/>
        <end position="384"/>
    </location>
</feature>
<feature type="transmembrane region" description="Helical" evidence="10">
    <location>
        <begin position="396"/>
        <end position="416"/>
    </location>
</feature>
<proteinExistence type="predicted"/>
<dbReference type="GO" id="GO:0042910">
    <property type="term" value="F:xenobiotic transmembrane transporter activity"/>
    <property type="evidence" value="ECO:0007669"/>
    <property type="project" value="InterPro"/>
</dbReference>
<evidence type="ECO:0000256" key="3">
    <source>
        <dbReference type="ARBA" id="ARBA00022449"/>
    </source>
</evidence>
<evidence type="ECO:0000256" key="5">
    <source>
        <dbReference type="ARBA" id="ARBA00022692"/>
    </source>
</evidence>
<feature type="transmembrane region" description="Helical" evidence="10">
    <location>
        <begin position="242"/>
        <end position="270"/>
    </location>
</feature>
<dbReference type="InterPro" id="IPR048279">
    <property type="entry name" value="MdtK-like"/>
</dbReference>
<feature type="transmembrane region" description="Helical" evidence="10">
    <location>
        <begin position="164"/>
        <end position="184"/>
    </location>
</feature>
<keyword evidence="5 10" id="KW-0812">Transmembrane</keyword>
<evidence type="ECO:0000256" key="6">
    <source>
        <dbReference type="ARBA" id="ARBA00022989"/>
    </source>
</evidence>
<evidence type="ECO:0000256" key="9">
    <source>
        <dbReference type="ARBA" id="ARBA00031636"/>
    </source>
</evidence>
<dbReference type="GO" id="GO:0005886">
    <property type="term" value="C:plasma membrane"/>
    <property type="evidence" value="ECO:0007669"/>
    <property type="project" value="UniProtKB-SubCell"/>
</dbReference>
<feature type="transmembrane region" description="Helical" evidence="10">
    <location>
        <begin position="204"/>
        <end position="222"/>
    </location>
</feature>
<dbReference type="GO" id="GO:0006811">
    <property type="term" value="P:monoatomic ion transport"/>
    <property type="evidence" value="ECO:0007669"/>
    <property type="project" value="UniProtKB-KW"/>
</dbReference>
<dbReference type="AlphaFoldDB" id="A0A7V3E7B9"/>
<dbReference type="GO" id="GO:0015297">
    <property type="term" value="F:antiporter activity"/>
    <property type="evidence" value="ECO:0007669"/>
    <property type="project" value="UniProtKB-KW"/>
</dbReference>
<dbReference type="PANTHER" id="PTHR43298:SF2">
    <property type="entry name" value="FMN_FAD EXPORTER YEEO-RELATED"/>
    <property type="match status" value="1"/>
</dbReference>
<evidence type="ECO:0000256" key="1">
    <source>
        <dbReference type="ARBA" id="ARBA00004651"/>
    </source>
</evidence>
<keyword evidence="2" id="KW-0813">Transport</keyword>
<organism evidence="11">
    <name type="scientific">Ignavibacterium album</name>
    <dbReference type="NCBI Taxonomy" id="591197"/>
    <lineage>
        <taxon>Bacteria</taxon>
        <taxon>Pseudomonadati</taxon>
        <taxon>Ignavibacteriota</taxon>
        <taxon>Ignavibacteria</taxon>
        <taxon>Ignavibacteriales</taxon>
        <taxon>Ignavibacteriaceae</taxon>
        <taxon>Ignavibacterium</taxon>
    </lineage>
</organism>